<comment type="caution">
    <text evidence="1">The sequence shown here is derived from an EMBL/GenBank/DDBJ whole genome shotgun (WGS) entry which is preliminary data.</text>
</comment>
<dbReference type="InterPro" id="IPR008979">
    <property type="entry name" value="Galactose-bd-like_sf"/>
</dbReference>
<protein>
    <submittedName>
        <fullName evidence="1">Uncharacterized protein</fullName>
    </submittedName>
</protein>
<dbReference type="SUPFAM" id="SSF49785">
    <property type="entry name" value="Galactose-binding domain-like"/>
    <property type="match status" value="1"/>
</dbReference>
<dbReference type="EMBL" id="SJPZ01000001">
    <property type="protein sequence ID" value="TWU65133.1"/>
    <property type="molecule type" value="Genomic_DNA"/>
</dbReference>
<sequence>MHRIRLRKPWLKATTASFMNDQPLDVDAIKSDVPDTDTSLLPPGADGFLVYQRTFNRPTGIGDATRVHLQIDSWTGHLAWVDLNGDALARDLPQSRGPLRIDVTPSLQSGNRLRIGLRATDQQALLNGEVCLLIEDTSSNSA</sequence>
<gene>
    <name evidence="1" type="ORF">V7x_06790</name>
</gene>
<organism evidence="1 2">
    <name type="scientific">Crateriforma conspicua</name>
    <dbReference type="NCBI Taxonomy" id="2527996"/>
    <lineage>
        <taxon>Bacteria</taxon>
        <taxon>Pseudomonadati</taxon>
        <taxon>Planctomycetota</taxon>
        <taxon>Planctomycetia</taxon>
        <taxon>Planctomycetales</taxon>
        <taxon>Planctomycetaceae</taxon>
        <taxon>Crateriforma</taxon>
    </lineage>
</organism>
<accession>A0A5C6FVS3</accession>
<evidence type="ECO:0000313" key="1">
    <source>
        <dbReference type="EMBL" id="TWU65133.1"/>
    </source>
</evidence>
<reference evidence="1 2" key="1">
    <citation type="submission" date="2019-02" db="EMBL/GenBank/DDBJ databases">
        <title>Deep-cultivation of Planctomycetes and their phenomic and genomic characterization uncovers novel biology.</title>
        <authorList>
            <person name="Wiegand S."/>
            <person name="Jogler M."/>
            <person name="Boedeker C."/>
            <person name="Pinto D."/>
            <person name="Vollmers J."/>
            <person name="Rivas-Marin E."/>
            <person name="Kohn T."/>
            <person name="Peeters S.H."/>
            <person name="Heuer A."/>
            <person name="Rast P."/>
            <person name="Oberbeckmann S."/>
            <person name="Bunk B."/>
            <person name="Jeske O."/>
            <person name="Meyerdierks A."/>
            <person name="Storesund J.E."/>
            <person name="Kallscheuer N."/>
            <person name="Luecker S."/>
            <person name="Lage O.M."/>
            <person name="Pohl T."/>
            <person name="Merkel B.J."/>
            <person name="Hornburger P."/>
            <person name="Mueller R.-W."/>
            <person name="Bruemmer F."/>
            <person name="Labrenz M."/>
            <person name="Spormann A.M."/>
            <person name="Op Den Camp H."/>
            <person name="Overmann J."/>
            <person name="Amann R."/>
            <person name="Jetten M.S.M."/>
            <person name="Mascher T."/>
            <person name="Medema M.H."/>
            <person name="Devos D.P."/>
            <person name="Kaster A.-K."/>
            <person name="Ovreas L."/>
            <person name="Rohde M."/>
            <person name="Galperin M.Y."/>
            <person name="Jogler C."/>
        </authorList>
    </citation>
    <scope>NUCLEOTIDE SEQUENCE [LARGE SCALE GENOMIC DNA]</scope>
    <source>
        <strain evidence="1 2">V7</strain>
    </source>
</reference>
<dbReference type="Proteomes" id="UP000316476">
    <property type="component" value="Unassembled WGS sequence"/>
</dbReference>
<evidence type="ECO:0000313" key="2">
    <source>
        <dbReference type="Proteomes" id="UP000316476"/>
    </source>
</evidence>
<dbReference type="AlphaFoldDB" id="A0A5C6FVS3"/>
<dbReference type="Gene3D" id="2.60.120.260">
    <property type="entry name" value="Galactose-binding domain-like"/>
    <property type="match status" value="1"/>
</dbReference>
<name>A0A5C6FVS3_9PLAN</name>
<proteinExistence type="predicted"/>